<organism evidence="1 2">
    <name type="scientific">Mesorhizobium plurifarium</name>
    <dbReference type="NCBI Taxonomy" id="69974"/>
    <lineage>
        <taxon>Bacteria</taxon>
        <taxon>Pseudomonadati</taxon>
        <taxon>Pseudomonadota</taxon>
        <taxon>Alphaproteobacteria</taxon>
        <taxon>Hyphomicrobiales</taxon>
        <taxon>Phyllobacteriaceae</taxon>
        <taxon>Mesorhizobium</taxon>
    </lineage>
</organism>
<protein>
    <submittedName>
        <fullName evidence="1">Uncharacterized protein</fullName>
    </submittedName>
</protein>
<keyword evidence="2" id="KW-1185">Reference proteome</keyword>
<accession>A0A090E2N9</accession>
<evidence type="ECO:0000313" key="2">
    <source>
        <dbReference type="Proteomes" id="UP000045285"/>
    </source>
</evidence>
<dbReference type="AlphaFoldDB" id="A0A090E2N9"/>
<evidence type="ECO:0000313" key="1">
    <source>
        <dbReference type="EMBL" id="CDX21078.1"/>
    </source>
</evidence>
<sequence>MGHQSSCQLGQRSSKKSRYEHFPIFGLRRADRLDLARRVWLTTDLTLWDLKLPYVDVAAEAGPQRAF</sequence>
<reference evidence="2" key="1">
    <citation type="submission" date="2014-08" db="EMBL/GenBank/DDBJ databases">
        <authorList>
            <person name="Moulin L."/>
        </authorList>
    </citation>
    <scope>NUCLEOTIDE SEQUENCE [LARGE SCALE GENOMIC DNA]</scope>
</reference>
<dbReference type="EMBL" id="CCMZ01000028">
    <property type="protein sequence ID" value="CDX21078.1"/>
    <property type="molecule type" value="Genomic_DNA"/>
</dbReference>
<dbReference type="Proteomes" id="UP000045285">
    <property type="component" value="Unassembled WGS sequence"/>
</dbReference>
<gene>
    <name evidence="1" type="ORF">MPL3356_340166</name>
</gene>
<proteinExistence type="predicted"/>
<name>A0A090E2N9_MESPL</name>